<feature type="region of interest" description="Disordered" evidence="1">
    <location>
        <begin position="110"/>
        <end position="147"/>
    </location>
</feature>
<proteinExistence type="predicted"/>
<sequence length="147" mass="15258">MAGSAAAQMPPAGGGQAPPCFEEFGKLRDATEKRALAIREASQRKADPKEACGLFNAFVAAEAKMIKYATDNQVWCGIPAQIIDGMKKGHVQSTGIRTKVCKAAAAPARPAAPTLSDALTSPVPDSNNIKTGRGTYDTLTGSPLGSR</sequence>
<reference evidence="2 3" key="1">
    <citation type="submission" date="2018-07" db="EMBL/GenBank/DDBJ databases">
        <authorList>
            <person name="Quirk P.G."/>
            <person name="Krulwich T.A."/>
        </authorList>
    </citation>
    <scope>NUCLEOTIDE SEQUENCE [LARGE SCALE GENOMIC DNA]</scope>
    <source>
        <strain evidence="2 3">CC-BB4</strain>
    </source>
</reference>
<name>A0A346A243_9HYPH</name>
<accession>A0A346A243</accession>
<organism evidence="2 3">
    <name type="scientific">Pseudolabrys taiwanensis</name>
    <dbReference type="NCBI Taxonomy" id="331696"/>
    <lineage>
        <taxon>Bacteria</taxon>
        <taxon>Pseudomonadati</taxon>
        <taxon>Pseudomonadota</taxon>
        <taxon>Alphaproteobacteria</taxon>
        <taxon>Hyphomicrobiales</taxon>
        <taxon>Xanthobacteraceae</taxon>
        <taxon>Pseudolabrys</taxon>
    </lineage>
</organism>
<evidence type="ECO:0000313" key="3">
    <source>
        <dbReference type="Proteomes" id="UP000254889"/>
    </source>
</evidence>
<dbReference type="OrthoDB" id="8264791at2"/>
<dbReference type="AlphaFoldDB" id="A0A346A243"/>
<feature type="compositionally biased region" description="Polar residues" evidence="1">
    <location>
        <begin position="137"/>
        <end position="147"/>
    </location>
</feature>
<evidence type="ECO:0000313" key="2">
    <source>
        <dbReference type="EMBL" id="AXK83240.1"/>
    </source>
</evidence>
<gene>
    <name evidence="2" type="ORF">DW352_23595</name>
</gene>
<dbReference type="KEGG" id="ptaw:DW352_23595"/>
<dbReference type="EMBL" id="CP031417">
    <property type="protein sequence ID" value="AXK83240.1"/>
    <property type="molecule type" value="Genomic_DNA"/>
</dbReference>
<feature type="compositionally biased region" description="Polar residues" evidence="1">
    <location>
        <begin position="117"/>
        <end position="130"/>
    </location>
</feature>
<evidence type="ECO:0000256" key="1">
    <source>
        <dbReference type="SAM" id="MobiDB-lite"/>
    </source>
</evidence>
<keyword evidence="3" id="KW-1185">Reference proteome</keyword>
<dbReference type="Proteomes" id="UP000254889">
    <property type="component" value="Chromosome"/>
</dbReference>
<protein>
    <submittedName>
        <fullName evidence="2">Uncharacterized protein</fullName>
    </submittedName>
</protein>